<feature type="domain" description="PAS" evidence="5">
    <location>
        <begin position="142"/>
        <end position="172"/>
    </location>
</feature>
<evidence type="ECO:0000256" key="2">
    <source>
        <dbReference type="PROSITE-ProRule" id="PRU00284"/>
    </source>
</evidence>
<dbReference type="PROSITE" id="PS50192">
    <property type="entry name" value="T_SNARE"/>
    <property type="match status" value="1"/>
</dbReference>
<dbReference type="PANTHER" id="PTHR24422:SF10">
    <property type="entry name" value="CHEMOTAXIS PROTEIN METHYLTRANSFERASE 2"/>
    <property type="match status" value="1"/>
</dbReference>
<dbReference type="InterPro" id="IPR001610">
    <property type="entry name" value="PAC"/>
</dbReference>
<dbReference type="PANTHER" id="PTHR24422">
    <property type="entry name" value="CHEMOTAXIS PROTEIN METHYLTRANSFERASE"/>
    <property type="match status" value="1"/>
</dbReference>
<dbReference type="InterPro" id="IPR000014">
    <property type="entry name" value="PAS"/>
</dbReference>
<evidence type="ECO:0000259" key="5">
    <source>
        <dbReference type="PROSITE" id="PS50112"/>
    </source>
</evidence>
<dbReference type="SMART" id="SM00086">
    <property type="entry name" value="PAC"/>
    <property type="match status" value="2"/>
</dbReference>
<comment type="caution">
    <text evidence="8">The sequence shown here is derived from an EMBL/GenBank/DDBJ whole genome shotgun (WGS) entry which is preliminary data.</text>
</comment>
<dbReference type="Pfam" id="PF00015">
    <property type="entry name" value="MCPsignal"/>
    <property type="match status" value="1"/>
</dbReference>
<feature type="domain" description="T-SNARE coiled-coil homology" evidence="7">
    <location>
        <begin position="406"/>
        <end position="468"/>
    </location>
</feature>
<dbReference type="InterPro" id="IPR013655">
    <property type="entry name" value="PAS_fold_3"/>
</dbReference>
<comment type="similarity">
    <text evidence="1">Belongs to the methyl-accepting chemotaxis (MCP) protein family.</text>
</comment>
<dbReference type="Gene3D" id="1.10.287.950">
    <property type="entry name" value="Methyl-accepting chemotaxis protein"/>
    <property type="match status" value="1"/>
</dbReference>
<evidence type="ECO:0000256" key="1">
    <source>
        <dbReference type="ARBA" id="ARBA00029447"/>
    </source>
</evidence>
<dbReference type="InterPro" id="IPR035965">
    <property type="entry name" value="PAS-like_dom_sf"/>
</dbReference>
<protein>
    <submittedName>
        <fullName evidence="8">PAS domain-containing methyl-accepting chemotaxis protein</fullName>
    </submittedName>
</protein>
<dbReference type="InterPro" id="IPR000700">
    <property type="entry name" value="PAS-assoc_C"/>
</dbReference>
<dbReference type="RefSeq" id="WP_210681306.1">
    <property type="nucleotide sequence ID" value="NZ_JAGMWN010000003.1"/>
</dbReference>
<evidence type="ECO:0000259" key="4">
    <source>
        <dbReference type="PROSITE" id="PS50111"/>
    </source>
</evidence>
<dbReference type="GO" id="GO:0007165">
    <property type="term" value="P:signal transduction"/>
    <property type="evidence" value="ECO:0007669"/>
    <property type="project" value="UniProtKB-KW"/>
</dbReference>
<evidence type="ECO:0000313" key="9">
    <source>
        <dbReference type="Proteomes" id="UP000672602"/>
    </source>
</evidence>
<gene>
    <name evidence="8" type="ORF">KAJ83_06800</name>
</gene>
<dbReference type="CDD" id="cd00130">
    <property type="entry name" value="PAS"/>
    <property type="match status" value="2"/>
</dbReference>
<name>A0A8J7V1U6_9PROT</name>
<feature type="domain" description="Methyl-accepting transducer" evidence="4">
    <location>
        <begin position="254"/>
        <end position="476"/>
    </location>
</feature>
<dbReference type="NCBIfam" id="TIGR00229">
    <property type="entry name" value="sensory_box"/>
    <property type="match status" value="2"/>
</dbReference>
<dbReference type="Pfam" id="PF08448">
    <property type="entry name" value="PAS_4"/>
    <property type="match status" value="1"/>
</dbReference>
<feature type="domain" description="PAC" evidence="6">
    <location>
        <begin position="79"/>
        <end position="131"/>
    </location>
</feature>
<proteinExistence type="inferred from homology"/>
<dbReference type="AlphaFoldDB" id="A0A8J7V1U6"/>
<dbReference type="Pfam" id="PF08447">
    <property type="entry name" value="PAS_3"/>
    <property type="match status" value="1"/>
</dbReference>
<dbReference type="SMART" id="SM00283">
    <property type="entry name" value="MA"/>
    <property type="match status" value="1"/>
</dbReference>
<feature type="domain" description="PAC" evidence="6">
    <location>
        <begin position="198"/>
        <end position="253"/>
    </location>
</feature>
<dbReference type="InterPro" id="IPR050903">
    <property type="entry name" value="Bact_Chemotaxis_MeTrfase"/>
</dbReference>
<dbReference type="PROSITE" id="PS50111">
    <property type="entry name" value="CHEMOTAXIS_TRANSDUC_2"/>
    <property type="match status" value="1"/>
</dbReference>
<dbReference type="SUPFAM" id="SSF55785">
    <property type="entry name" value="PYP-like sensor domain (PAS domain)"/>
    <property type="match status" value="2"/>
</dbReference>
<dbReference type="Proteomes" id="UP000672602">
    <property type="component" value="Unassembled WGS sequence"/>
</dbReference>
<dbReference type="Gene3D" id="3.30.450.20">
    <property type="entry name" value="PAS domain"/>
    <property type="match status" value="2"/>
</dbReference>
<dbReference type="InterPro" id="IPR000727">
    <property type="entry name" value="T_SNARE_dom"/>
</dbReference>
<dbReference type="PROSITE" id="PS50113">
    <property type="entry name" value="PAC"/>
    <property type="match status" value="2"/>
</dbReference>
<feature type="coiled-coil region" evidence="3">
    <location>
        <begin position="286"/>
        <end position="341"/>
    </location>
</feature>
<keyword evidence="2" id="KW-0807">Transducer</keyword>
<dbReference type="SUPFAM" id="SSF58104">
    <property type="entry name" value="Methyl-accepting chemotaxis protein (MCP) signaling domain"/>
    <property type="match status" value="1"/>
</dbReference>
<evidence type="ECO:0000259" key="6">
    <source>
        <dbReference type="PROSITE" id="PS50113"/>
    </source>
</evidence>
<feature type="domain" description="PAS" evidence="5">
    <location>
        <begin position="1"/>
        <end position="49"/>
    </location>
</feature>
<keyword evidence="9" id="KW-1185">Reference proteome</keyword>
<evidence type="ECO:0000256" key="3">
    <source>
        <dbReference type="SAM" id="Coils"/>
    </source>
</evidence>
<dbReference type="GO" id="GO:0016020">
    <property type="term" value="C:membrane"/>
    <property type="evidence" value="ECO:0007669"/>
    <property type="project" value="InterPro"/>
</dbReference>
<reference evidence="8" key="1">
    <citation type="submission" date="2021-04" db="EMBL/GenBank/DDBJ databases">
        <authorList>
            <person name="Zhang D.-C."/>
        </authorList>
    </citation>
    <scope>NUCLEOTIDE SEQUENCE</scope>
    <source>
        <strain evidence="8">CGMCC 1.15697</strain>
    </source>
</reference>
<keyword evidence="3" id="KW-0175">Coiled coil</keyword>
<accession>A0A8J7V1U6</accession>
<dbReference type="InterPro" id="IPR013656">
    <property type="entry name" value="PAS_4"/>
</dbReference>
<dbReference type="SMART" id="SM00091">
    <property type="entry name" value="PAS"/>
    <property type="match status" value="2"/>
</dbReference>
<sequence>MDRVVDPSDLVDAFNASQALIVFEPDGTIVHANANFLDAVGYTPEEVTGHHHRIFLEAAEAQSDTYRTFWAELSAGEFKTGRFKRIAKGGREIWLQASYNPIKNRQGQVTRVVKIAAEITEAIAADALKSGQVDAISKSQAVIEFELDGTIVRANDNFLDAVGYSLEEVRGKHHRIFVDPAEAAGPDYAAFWEKLRAGSFEAGAYRRIGKGKREIWIQATYNPILDPQGRPFKVVKFATDITDEVRARQEAERVAERIDGNLETIVGSVRTVGDQAAVVGTATDELREVVRSLASAAQELDATTREISDNVGTSQSQAVSARELAQEADGATQRLRVATESMTQIVDIIQDIAGQINLLALNATIEAARAGEAGKGFAVVATEVKGLANQVAQATDKISNEINEMQSISGDVVEHLTGIRGTIDNVEASFSHVAGAVAQQGATTSQIADGMRTATGAIEESTEKLRVLGAAADQADTAAREGIELYRARRGD</sequence>
<dbReference type="EMBL" id="JAGMWN010000003">
    <property type="protein sequence ID" value="MBP5856710.1"/>
    <property type="molecule type" value="Genomic_DNA"/>
</dbReference>
<dbReference type="InterPro" id="IPR004089">
    <property type="entry name" value="MCPsignal_dom"/>
</dbReference>
<evidence type="ECO:0000313" key="8">
    <source>
        <dbReference type="EMBL" id="MBP5856710.1"/>
    </source>
</evidence>
<organism evidence="8 9">
    <name type="scientific">Marivibrio halodurans</name>
    <dbReference type="NCBI Taxonomy" id="2039722"/>
    <lineage>
        <taxon>Bacteria</taxon>
        <taxon>Pseudomonadati</taxon>
        <taxon>Pseudomonadota</taxon>
        <taxon>Alphaproteobacteria</taxon>
        <taxon>Rhodospirillales</taxon>
        <taxon>Rhodospirillaceae</taxon>
        <taxon>Marivibrio</taxon>
    </lineage>
</organism>
<evidence type="ECO:0000259" key="7">
    <source>
        <dbReference type="PROSITE" id="PS50192"/>
    </source>
</evidence>
<dbReference type="PROSITE" id="PS50112">
    <property type="entry name" value="PAS"/>
    <property type="match status" value="2"/>
</dbReference>